<evidence type="ECO:0000313" key="3">
    <source>
        <dbReference type="WBParaSite" id="nRc.2.0.1.t05771-RA"/>
    </source>
</evidence>
<feature type="compositionally biased region" description="Basic and acidic residues" evidence="1">
    <location>
        <begin position="202"/>
        <end position="220"/>
    </location>
</feature>
<feature type="compositionally biased region" description="Basic residues" evidence="1">
    <location>
        <begin position="229"/>
        <end position="238"/>
    </location>
</feature>
<dbReference type="AlphaFoldDB" id="A0A915HWS1"/>
<keyword evidence="2" id="KW-1185">Reference proteome</keyword>
<accession>A0A915HWS1</accession>
<dbReference type="WBParaSite" id="nRc.2.0.1.t05771-RA">
    <property type="protein sequence ID" value="nRc.2.0.1.t05771-RA"/>
    <property type="gene ID" value="nRc.2.0.1.g05771"/>
</dbReference>
<reference evidence="3" key="1">
    <citation type="submission" date="2022-11" db="UniProtKB">
        <authorList>
            <consortium name="WormBaseParasite"/>
        </authorList>
    </citation>
    <scope>IDENTIFICATION</scope>
</reference>
<feature type="region of interest" description="Disordered" evidence="1">
    <location>
        <begin position="152"/>
        <end position="247"/>
    </location>
</feature>
<feature type="compositionally biased region" description="Basic and acidic residues" evidence="1">
    <location>
        <begin position="537"/>
        <end position="553"/>
    </location>
</feature>
<dbReference type="Proteomes" id="UP000887565">
    <property type="component" value="Unplaced"/>
</dbReference>
<name>A0A915HWS1_ROMCU</name>
<evidence type="ECO:0000313" key="2">
    <source>
        <dbReference type="Proteomes" id="UP000887565"/>
    </source>
</evidence>
<proteinExistence type="predicted"/>
<sequence length="597" mass="68297">MYVSDDSPSSSNKVDNKILKFNKVVIVHINKSKRKNNTCRNSIHFKIIDAAAGVLVNTALQQNKKAISIIIKCLKRYQPFEYAETNFFHSGSTAHNPATRYVKVGSNCLLKGGSNPEHRKRQQYRDNLCKTDYKSALQQILNKYEKSNVCASDFNDTRPLTRRKSTRPKMQDLTPVDPAFKPSHQLQKTVASGVRNIRTKKNNLERQNYHEKSTSNDRGNRTQRSVQKANRKRKRKSQYAKTNPKLTSEKFVKMTTTTSRIWRPNHETPDASATMASMKRNKRMLSENRTSFESRTKRAAHCDIVYVLDKHDPRKCDQFEKITGRHIVGTLNPCPSSGCPQRWPDNTCRTVDHGIEMDEIPLNFCDIESRNVLRYTIVDGKCAVREFKRNGDGQLTTKKACIDRRRKRATNRKILYACLPTCAKKKAGKGVCQRILDRNGWNKDIKSERYLNKFAIEVLFEIEPTKALDEDVNKKKAKITRKNEKAVIGYKPWSFHHVGEESCCKLKFKNLAVPSHTTRKVEILPPLTALAPNTSAPRKEITPASTRRKDVHGPRQASGRGNILSGWVGVVRPVKAQKLQKDSVKLKYAENYEHCDS</sequence>
<feature type="region of interest" description="Disordered" evidence="1">
    <location>
        <begin position="532"/>
        <end position="560"/>
    </location>
</feature>
<organism evidence="2 3">
    <name type="scientific">Romanomermis culicivorax</name>
    <name type="common">Nematode worm</name>
    <dbReference type="NCBI Taxonomy" id="13658"/>
    <lineage>
        <taxon>Eukaryota</taxon>
        <taxon>Metazoa</taxon>
        <taxon>Ecdysozoa</taxon>
        <taxon>Nematoda</taxon>
        <taxon>Enoplea</taxon>
        <taxon>Dorylaimia</taxon>
        <taxon>Mermithida</taxon>
        <taxon>Mermithoidea</taxon>
        <taxon>Mermithidae</taxon>
        <taxon>Romanomermis</taxon>
    </lineage>
</organism>
<evidence type="ECO:0000256" key="1">
    <source>
        <dbReference type="SAM" id="MobiDB-lite"/>
    </source>
</evidence>
<protein>
    <submittedName>
        <fullName evidence="3">Uncharacterized protein</fullName>
    </submittedName>
</protein>